<dbReference type="InterPro" id="IPR011990">
    <property type="entry name" value="TPR-like_helical_dom_sf"/>
</dbReference>
<dbReference type="Gene3D" id="1.25.40.10">
    <property type="entry name" value="Tetratricopeptide repeat domain"/>
    <property type="match status" value="1"/>
</dbReference>
<protein>
    <submittedName>
        <fullName evidence="3">HCPE-like protein</fullName>
    </submittedName>
</protein>
<name>A0ABY7FQ75_MYAAR</name>
<keyword evidence="4" id="KW-1185">Reference proteome</keyword>
<evidence type="ECO:0000256" key="2">
    <source>
        <dbReference type="ARBA" id="ARBA00022737"/>
    </source>
</evidence>
<dbReference type="Proteomes" id="UP001164746">
    <property type="component" value="Chromosome 13"/>
</dbReference>
<evidence type="ECO:0000313" key="3">
    <source>
        <dbReference type="EMBL" id="WAR23029.1"/>
    </source>
</evidence>
<accession>A0ABY7FQ75</accession>
<dbReference type="InterPro" id="IPR006597">
    <property type="entry name" value="Sel1-like"/>
</dbReference>
<reference evidence="3" key="1">
    <citation type="submission" date="2022-11" db="EMBL/GenBank/DDBJ databases">
        <title>Centuries of genome instability and evolution in soft-shell clam transmissible cancer (bioRxiv).</title>
        <authorList>
            <person name="Hart S.F.M."/>
            <person name="Yonemitsu M.A."/>
            <person name="Giersch R.M."/>
            <person name="Beal B.F."/>
            <person name="Arriagada G."/>
            <person name="Davis B.W."/>
            <person name="Ostrander E.A."/>
            <person name="Goff S.P."/>
            <person name="Metzger M.J."/>
        </authorList>
    </citation>
    <scope>NUCLEOTIDE SEQUENCE</scope>
    <source>
        <strain evidence="3">MELC-2E11</strain>
        <tissue evidence="3">Siphon/mantle</tissue>
    </source>
</reference>
<dbReference type="PANTHER" id="PTHR13891">
    <property type="entry name" value="CYTOCHROME C OXIDASE ASSEMBLY FACTOR 7"/>
    <property type="match status" value="1"/>
</dbReference>
<dbReference type="SMART" id="SM00671">
    <property type="entry name" value="SEL1"/>
    <property type="match status" value="2"/>
</dbReference>
<dbReference type="EMBL" id="CP111024">
    <property type="protein sequence ID" value="WAR23029.1"/>
    <property type="molecule type" value="Genomic_DNA"/>
</dbReference>
<comment type="similarity">
    <text evidence="1">Belongs to the hcp beta-lactamase family.</text>
</comment>
<proteinExistence type="inferred from homology"/>
<dbReference type="PANTHER" id="PTHR13891:SF1">
    <property type="entry name" value="CYTOCHROME C OXIDASE ASSEMBLY FACTOR 7"/>
    <property type="match status" value="1"/>
</dbReference>
<keyword evidence="2" id="KW-0677">Repeat</keyword>
<evidence type="ECO:0000313" key="4">
    <source>
        <dbReference type="Proteomes" id="UP001164746"/>
    </source>
</evidence>
<evidence type="ECO:0000256" key="1">
    <source>
        <dbReference type="ARBA" id="ARBA00008486"/>
    </source>
</evidence>
<dbReference type="SUPFAM" id="SSF81901">
    <property type="entry name" value="HCP-like"/>
    <property type="match status" value="1"/>
</dbReference>
<organism evidence="3 4">
    <name type="scientific">Mya arenaria</name>
    <name type="common">Soft-shell clam</name>
    <dbReference type="NCBI Taxonomy" id="6604"/>
    <lineage>
        <taxon>Eukaryota</taxon>
        <taxon>Metazoa</taxon>
        <taxon>Spiralia</taxon>
        <taxon>Lophotrochozoa</taxon>
        <taxon>Mollusca</taxon>
        <taxon>Bivalvia</taxon>
        <taxon>Autobranchia</taxon>
        <taxon>Heteroconchia</taxon>
        <taxon>Euheterodonta</taxon>
        <taxon>Imparidentia</taxon>
        <taxon>Neoheterodontei</taxon>
        <taxon>Myida</taxon>
        <taxon>Myoidea</taxon>
        <taxon>Myidae</taxon>
        <taxon>Mya</taxon>
    </lineage>
</organism>
<sequence>MIDPNTDAEVLEHYYKKFENNNKFNCFEKKDQEDFYLKNERIPEAKAAFKINCFENSYGPSCHRFANLLYDEGLVERDDFIKALQFGCNGKNFSSDACALLGMLHDPRPGQLFQKGVFLEDNMKKAVEYYEKGCNGGAPQGCHNLANMYNRQGNSEKALLFMEKTCELGDRKACIFVYNVYAGMSKHFPDIKPNKIKEEYYKKIVIDSSSG</sequence>
<dbReference type="InterPro" id="IPR040239">
    <property type="entry name" value="HcpB-like"/>
</dbReference>
<gene>
    <name evidence="3" type="ORF">MAR_036698</name>
</gene>